<reference evidence="2 3" key="1">
    <citation type="submission" date="2006-02" db="EMBL/GenBank/DDBJ databases">
        <authorList>
            <person name="Pinhassi J."/>
            <person name="Pedros-Alio C."/>
            <person name="Ferriera S."/>
            <person name="Johnson J."/>
            <person name="Kravitz S."/>
            <person name="Halpern A."/>
            <person name="Remington K."/>
            <person name="Beeson K."/>
            <person name="Tran B."/>
            <person name="Rogers Y.-H."/>
            <person name="Friedman R."/>
            <person name="Venter J.C."/>
        </authorList>
    </citation>
    <scope>NUCLEOTIDE SEQUENCE [LARGE SCALE GENOMIC DNA]</scope>
    <source>
        <strain evidence="2 3">MED297</strain>
    </source>
</reference>
<protein>
    <recommendedName>
        <fullName evidence="4">YbjN domain-containing protein</fullName>
    </recommendedName>
</protein>
<keyword evidence="1" id="KW-0732">Signal</keyword>
<organism evidence="2 3">
    <name type="scientific">Reinekea blandensis MED297</name>
    <dbReference type="NCBI Taxonomy" id="314283"/>
    <lineage>
        <taxon>Bacteria</taxon>
        <taxon>Pseudomonadati</taxon>
        <taxon>Pseudomonadota</taxon>
        <taxon>Gammaproteobacteria</taxon>
        <taxon>Oceanospirillales</taxon>
        <taxon>Saccharospirillaceae</taxon>
        <taxon>Reinekea</taxon>
    </lineage>
</organism>
<evidence type="ECO:0000313" key="2">
    <source>
        <dbReference type="EMBL" id="EAR10783.1"/>
    </source>
</evidence>
<evidence type="ECO:0008006" key="4">
    <source>
        <dbReference type="Google" id="ProtNLM"/>
    </source>
</evidence>
<dbReference type="AlphaFoldDB" id="A4BA27"/>
<dbReference type="STRING" id="314283.MED297_09746"/>
<dbReference type="EMBL" id="AAOE01000002">
    <property type="protein sequence ID" value="EAR10783.1"/>
    <property type="molecule type" value="Genomic_DNA"/>
</dbReference>
<name>A4BA27_9GAMM</name>
<feature type="signal peptide" evidence="1">
    <location>
        <begin position="1"/>
        <end position="23"/>
    </location>
</feature>
<evidence type="ECO:0000313" key="3">
    <source>
        <dbReference type="Proteomes" id="UP000005953"/>
    </source>
</evidence>
<comment type="caution">
    <text evidence="2">The sequence shown here is derived from an EMBL/GenBank/DDBJ whole genome shotgun (WGS) entry which is preliminary data.</text>
</comment>
<accession>A4BA27</accession>
<evidence type="ECO:0000256" key="1">
    <source>
        <dbReference type="SAM" id="SignalP"/>
    </source>
</evidence>
<sequence>MKKLTISLATLFSLALFALPATADLPEKTNRVVNVLEDYGYEVTVGEEYIEATHEDHLDLTIEAFYDGMLFTSYFITGDYGHTNMAAYLELINELNQGAVSTRYYIDFEGDFLIEGFYPGKYKKKQLEAFLESLYVDEEDLYDRADEINEYLN</sequence>
<dbReference type="HOGENOM" id="CLU_1738591_0_0_6"/>
<feature type="chain" id="PRO_5002665086" description="YbjN domain-containing protein" evidence="1">
    <location>
        <begin position="24"/>
        <end position="153"/>
    </location>
</feature>
<keyword evidence="3" id="KW-1185">Reference proteome</keyword>
<gene>
    <name evidence="2" type="ORF">MED297_09746</name>
</gene>
<dbReference type="Proteomes" id="UP000005953">
    <property type="component" value="Unassembled WGS sequence"/>
</dbReference>
<dbReference type="RefSeq" id="WP_008041267.1">
    <property type="nucleotide sequence ID" value="NZ_CH724149.1"/>
</dbReference>
<dbReference type="OrthoDB" id="9905022at2"/>
<proteinExistence type="predicted"/>